<dbReference type="AlphaFoldDB" id="A0A0D2ZZ60"/>
<dbReference type="GO" id="GO:0005681">
    <property type="term" value="C:spliceosomal complex"/>
    <property type="evidence" value="ECO:0007669"/>
    <property type="project" value="TreeGrafter"/>
</dbReference>
<dbReference type="Gramene" id="Bo11511s010.1">
    <property type="protein sequence ID" value="Bo11511s010.1"/>
    <property type="gene ID" value="Bo11511s010"/>
</dbReference>
<dbReference type="PANTHER" id="PTHR45885:SF1">
    <property type="entry name" value="CELL DIVISION CYCLE 5-LIKE PROTEIN"/>
    <property type="match status" value="1"/>
</dbReference>
<keyword evidence="2" id="KW-0539">Nucleus</keyword>
<organism evidence="4 5">
    <name type="scientific">Brassica oleracea var. oleracea</name>
    <dbReference type="NCBI Taxonomy" id="109376"/>
    <lineage>
        <taxon>Eukaryota</taxon>
        <taxon>Viridiplantae</taxon>
        <taxon>Streptophyta</taxon>
        <taxon>Embryophyta</taxon>
        <taxon>Tracheophyta</taxon>
        <taxon>Spermatophyta</taxon>
        <taxon>Magnoliopsida</taxon>
        <taxon>eudicotyledons</taxon>
        <taxon>Gunneridae</taxon>
        <taxon>Pentapetalae</taxon>
        <taxon>rosids</taxon>
        <taxon>malvids</taxon>
        <taxon>Brassicales</taxon>
        <taxon>Brassicaceae</taxon>
        <taxon>Brassiceae</taxon>
        <taxon>Brassica</taxon>
    </lineage>
</organism>
<dbReference type="eggNOG" id="KOG0050">
    <property type="taxonomic scope" value="Eukaryota"/>
</dbReference>
<feature type="compositionally biased region" description="Basic residues" evidence="3">
    <location>
        <begin position="1"/>
        <end position="14"/>
    </location>
</feature>
<reference evidence="4" key="2">
    <citation type="submission" date="2015-06" db="UniProtKB">
        <authorList>
            <consortium name="EnsemblPlants"/>
        </authorList>
    </citation>
    <scope>IDENTIFICATION</scope>
</reference>
<dbReference type="HOGENOM" id="CLU_2593116_0_0_1"/>
<dbReference type="EnsemblPlants" id="Bo11511s010.1">
    <property type="protein sequence ID" value="Bo11511s010.1"/>
    <property type="gene ID" value="Bo11511s010"/>
</dbReference>
<evidence type="ECO:0000256" key="3">
    <source>
        <dbReference type="SAM" id="MobiDB-lite"/>
    </source>
</evidence>
<feature type="region of interest" description="Disordered" evidence="3">
    <location>
        <begin position="1"/>
        <end position="24"/>
    </location>
</feature>
<evidence type="ECO:0000313" key="5">
    <source>
        <dbReference type="Proteomes" id="UP000032141"/>
    </source>
</evidence>
<dbReference type="GO" id="GO:0000974">
    <property type="term" value="C:Prp19 complex"/>
    <property type="evidence" value="ECO:0007669"/>
    <property type="project" value="InterPro"/>
</dbReference>
<evidence type="ECO:0000256" key="1">
    <source>
        <dbReference type="ARBA" id="ARBA00023125"/>
    </source>
</evidence>
<sequence length="80" mass="9065">MANTRGKKAKRKAREKQIQEARSLASLQKRRELIAAGIDDGKHRNRKGKGIDYSAEIAFEKRAPAGFYDTADEDRHADDH</sequence>
<evidence type="ECO:0000256" key="2">
    <source>
        <dbReference type="ARBA" id="ARBA00023242"/>
    </source>
</evidence>
<evidence type="ECO:0000313" key="4">
    <source>
        <dbReference type="EnsemblPlants" id="Bo11511s010.1"/>
    </source>
</evidence>
<dbReference type="GO" id="GO:0003677">
    <property type="term" value="F:DNA binding"/>
    <property type="evidence" value="ECO:0007669"/>
    <property type="project" value="UniProtKB-KW"/>
</dbReference>
<dbReference type="STRING" id="109376.A0A0D2ZZ60"/>
<proteinExistence type="predicted"/>
<protein>
    <submittedName>
        <fullName evidence="4">Uncharacterized protein</fullName>
    </submittedName>
</protein>
<accession>A0A0D2ZZ60</accession>
<keyword evidence="1" id="KW-0238">DNA-binding</keyword>
<reference evidence="4" key="1">
    <citation type="journal article" date="2014" name="Genome Biol.">
        <title>Transcriptome and methylome profiling reveals relics of genome dominance in the mesopolyploid Brassica oleracea.</title>
        <authorList>
            <person name="Parkin I.A."/>
            <person name="Koh C."/>
            <person name="Tang H."/>
            <person name="Robinson S.J."/>
            <person name="Kagale S."/>
            <person name="Clarke W.E."/>
            <person name="Town C.D."/>
            <person name="Nixon J."/>
            <person name="Krishnakumar V."/>
            <person name="Bidwell S.L."/>
            <person name="Denoeud F."/>
            <person name="Belcram H."/>
            <person name="Links M.G."/>
            <person name="Just J."/>
            <person name="Clarke C."/>
            <person name="Bender T."/>
            <person name="Huebert T."/>
            <person name="Mason A.S."/>
            <person name="Pires J.C."/>
            <person name="Barker G."/>
            <person name="Moore J."/>
            <person name="Walley P.G."/>
            <person name="Manoli S."/>
            <person name="Batley J."/>
            <person name="Edwards D."/>
            <person name="Nelson M.N."/>
            <person name="Wang X."/>
            <person name="Paterson A.H."/>
            <person name="King G."/>
            <person name="Bancroft I."/>
            <person name="Chalhoub B."/>
            <person name="Sharpe A.G."/>
        </authorList>
    </citation>
    <scope>NUCLEOTIDE SEQUENCE [LARGE SCALE GENOMIC DNA]</scope>
    <source>
        <strain evidence="4">cv. TO1000</strain>
    </source>
</reference>
<name>A0A0D2ZZ60_BRAOL</name>
<dbReference type="PANTHER" id="PTHR45885">
    <property type="entry name" value="CELL DIVISION CYCLE 5-LIKE PROTEIN"/>
    <property type="match status" value="1"/>
</dbReference>
<dbReference type="GO" id="GO:0000398">
    <property type="term" value="P:mRNA splicing, via spliceosome"/>
    <property type="evidence" value="ECO:0007669"/>
    <property type="project" value="InterPro"/>
</dbReference>
<dbReference type="InterPro" id="IPR047242">
    <property type="entry name" value="CDC5L/Cef1"/>
</dbReference>
<dbReference type="Proteomes" id="UP000032141">
    <property type="component" value="Unassembled WGS sequence"/>
</dbReference>
<keyword evidence="5" id="KW-1185">Reference proteome</keyword>